<comment type="caution">
    <text evidence="4">The sequence shown here is derived from an EMBL/GenBank/DDBJ whole genome shotgun (WGS) entry which is preliminary data.</text>
</comment>
<feature type="domain" description="OmpR/PhoB-type" evidence="3">
    <location>
        <begin position="1"/>
        <end position="101"/>
    </location>
</feature>
<gene>
    <name evidence="4" type="ORF">ACFQZ8_12905</name>
</gene>
<dbReference type="Gene3D" id="1.10.10.10">
    <property type="entry name" value="Winged helix-like DNA-binding domain superfamily/Winged helix DNA-binding domain"/>
    <property type="match status" value="1"/>
</dbReference>
<name>A0ABW3A1U5_9ACTN</name>
<protein>
    <submittedName>
        <fullName evidence="4">Winged helix-turn-helix domain-containing protein</fullName>
    </submittedName>
</protein>
<proteinExistence type="predicted"/>
<dbReference type="SUPFAM" id="SSF46894">
    <property type="entry name" value="C-terminal effector domain of the bipartite response regulators"/>
    <property type="match status" value="1"/>
</dbReference>
<dbReference type="PROSITE" id="PS51755">
    <property type="entry name" value="OMPR_PHOB"/>
    <property type="match status" value="1"/>
</dbReference>
<evidence type="ECO:0000256" key="2">
    <source>
        <dbReference type="PROSITE-ProRule" id="PRU01091"/>
    </source>
</evidence>
<keyword evidence="5" id="KW-1185">Reference proteome</keyword>
<evidence type="ECO:0000259" key="3">
    <source>
        <dbReference type="PROSITE" id="PS51755"/>
    </source>
</evidence>
<feature type="DNA-binding region" description="OmpR/PhoB-type" evidence="2">
    <location>
        <begin position="1"/>
        <end position="101"/>
    </location>
</feature>
<organism evidence="4 5">
    <name type="scientific">Micromonospora azadirachtae</name>
    <dbReference type="NCBI Taxonomy" id="1970735"/>
    <lineage>
        <taxon>Bacteria</taxon>
        <taxon>Bacillati</taxon>
        <taxon>Actinomycetota</taxon>
        <taxon>Actinomycetes</taxon>
        <taxon>Micromonosporales</taxon>
        <taxon>Micromonosporaceae</taxon>
        <taxon>Micromonospora</taxon>
    </lineage>
</organism>
<dbReference type="PANTHER" id="PTHR35807">
    <property type="entry name" value="TRANSCRIPTIONAL REGULATOR REDD-RELATED"/>
    <property type="match status" value="1"/>
</dbReference>
<reference evidence="5" key="1">
    <citation type="journal article" date="2019" name="Int. J. Syst. Evol. Microbiol.">
        <title>The Global Catalogue of Microorganisms (GCM) 10K type strain sequencing project: providing services to taxonomists for standard genome sequencing and annotation.</title>
        <authorList>
            <consortium name="The Broad Institute Genomics Platform"/>
            <consortium name="The Broad Institute Genome Sequencing Center for Infectious Disease"/>
            <person name="Wu L."/>
            <person name="Ma J."/>
        </authorList>
    </citation>
    <scope>NUCLEOTIDE SEQUENCE [LARGE SCALE GENOMIC DNA]</scope>
    <source>
        <strain evidence="5">JCM 32148</strain>
    </source>
</reference>
<evidence type="ECO:0000256" key="1">
    <source>
        <dbReference type="ARBA" id="ARBA00023125"/>
    </source>
</evidence>
<dbReference type="SMART" id="SM00862">
    <property type="entry name" value="Trans_reg_C"/>
    <property type="match status" value="1"/>
</dbReference>
<evidence type="ECO:0000313" key="4">
    <source>
        <dbReference type="EMBL" id="MFD0784802.1"/>
    </source>
</evidence>
<dbReference type="InterPro" id="IPR016032">
    <property type="entry name" value="Sig_transdc_resp-reg_C-effctor"/>
</dbReference>
<sequence>MDETIGFSVLGPIRVVRAGSELRLGARQQRLVLALLLARAGSPVALTELVDLLWDDDAPASAANVVHRHVGVLRRLFEPGLPTRSAGRYLPRELSGYRLRVDEESLDLLKFRSLSRLAGRHLRDGDPESALRHSLDGLRLWRGRC</sequence>
<feature type="non-terminal residue" evidence="4">
    <location>
        <position position="145"/>
    </location>
</feature>
<dbReference type="Pfam" id="PF00486">
    <property type="entry name" value="Trans_reg_C"/>
    <property type="match status" value="1"/>
</dbReference>
<dbReference type="PANTHER" id="PTHR35807:SF1">
    <property type="entry name" value="TRANSCRIPTIONAL REGULATOR REDD"/>
    <property type="match status" value="1"/>
</dbReference>
<dbReference type="InterPro" id="IPR001867">
    <property type="entry name" value="OmpR/PhoB-type_DNA-bd"/>
</dbReference>
<dbReference type="InterPro" id="IPR051677">
    <property type="entry name" value="AfsR-DnrI-RedD_regulator"/>
</dbReference>
<dbReference type="EMBL" id="JBHTHM010000553">
    <property type="protein sequence ID" value="MFD0784802.1"/>
    <property type="molecule type" value="Genomic_DNA"/>
</dbReference>
<accession>A0ABW3A1U5</accession>
<keyword evidence="1 2" id="KW-0238">DNA-binding</keyword>
<evidence type="ECO:0000313" key="5">
    <source>
        <dbReference type="Proteomes" id="UP001597053"/>
    </source>
</evidence>
<dbReference type="Proteomes" id="UP001597053">
    <property type="component" value="Unassembled WGS sequence"/>
</dbReference>
<dbReference type="InterPro" id="IPR036388">
    <property type="entry name" value="WH-like_DNA-bd_sf"/>
</dbReference>